<dbReference type="SUPFAM" id="SSF53067">
    <property type="entry name" value="Actin-like ATPase domain"/>
    <property type="match status" value="2"/>
</dbReference>
<evidence type="ECO:0000256" key="5">
    <source>
        <dbReference type="ARBA" id="ARBA00022840"/>
    </source>
</evidence>
<evidence type="ECO:0000256" key="3">
    <source>
        <dbReference type="ARBA" id="ARBA00022741"/>
    </source>
</evidence>
<dbReference type="CDD" id="cd24010">
    <property type="entry name" value="ASKHA_NBD_AcK_PK"/>
    <property type="match status" value="1"/>
</dbReference>
<dbReference type="Pfam" id="PF00871">
    <property type="entry name" value="Acetate_kinase"/>
    <property type="match status" value="1"/>
</dbReference>
<feature type="non-terminal residue" evidence="7">
    <location>
        <position position="357"/>
    </location>
</feature>
<reference evidence="7 8" key="1">
    <citation type="submission" date="2018-01" db="EMBL/GenBank/DDBJ databases">
        <title>Metagenomic assembled genomes from two thermal pools in the Uzon Caldera, Kamchatka, Russia.</title>
        <authorList>
            <person name="Wilkins L."/>
            <person name="Ettinger C."/>
        </authorList>
    </citation>
    <scope>NUCLEOTIDE SEQUENCE [LARGE SCALE GENOMIC DNA]</scope>
    <source>
        <strain evidence="7">ARK-10</strain>
    </source>
</reference>
<organism evidence="7 8">
    <name type="scientific">Caldisericum exile</name>
    <dbReference type="NCBI Taxonomy" id="693075"/>
    <lineage>
        <taxon>Bacteria</taxon>
        <taxon>Pseudomonadati</taxon>
        <taxon>Caldisericota/Cryosericota group</taxon>
        <taxon>Caldisericota</taxon>
        <taxon>Caldisericia</taxon>
        <taxon>Caldisericales</taxon>
        <taxon>Caldisericaceae</taxon>
        <taxon>Caldisericum</taxon>
    </lineage>
</organism>
<evidence type="ECO:0000256" key="2">
    <source>
        <dbReference type="ARBA" id="ARBA00022679"/>
    </source>
</evidence>
<evidence type="ECO:0000256" key="1">
    <source>
        <dbReference type="ARBA" id="ARBA00008748"/>
    </source>
</evidence>
<accession>A0A2J6X8D1</accession>
<dbReference type="GO" id="GO:0005524">
    <property type="term" value="F:ATP binding"/>
    <property type="evidence" value="ECO:0007669"/>
    <property type="project" value="UniProtKB-KW"/>
</dbReference>
<dbReference type="EMBL" id="PNIX01000106">
    <property type="protein sequence ID" value="PMP83423.1"/>
    <property type="molecule type" value="Genomic_DNA"/>
</dbReference>
<evidence type="ECO:0000313" key="8">
    <source>
        <dbReference type="Proteomes" id="UP000236910"/>
    </source>
</evidence>
<name>A0A2J6X8D1_9BACT</name>
<sequence>MDVLTLNCGSSSVKYQLYRWSEKRILAKGIVERVTIGGSFVKHEVPGRETVKIASECPTHKEAIELILKTLVDQELGVIKDVKEVKAVGHRVVHGGEKFNKSVLITDEALRTFEELQDLAPLHNPPNILGIKAAMNVLPDVPHVAIMDTAWHQTMPEHAFIYALPREWYEKYHIRRYGFHGTSFLYVAKRAAVLLGKNPFETNVVIAHLGNGASINAVKNGISVDTSMGFTPLEGLVMGTRAGDHDAAIDLYMMDKLGLSSKEMNDILNKKSGVFGITNGKYTDRRDIEIAAEQGDPLAQLAIDIETYRLKKYISAYMGVLGRVDAIVFTAGVGEMGPIFREKALIGLENFGVVIDK</sequence>
<dbReference type="EC" id="2.7.2.15" evidence="7"/>
<dbReference type="GO" id="GO:0008776">
    <property type="term" value="F:acetate kinase activity"/>
    <property type="evidence" value="ECO:0007669"/>
    <property type="project" value="TreeGrafter"/>
</dbReference>
<keyword evidence="3" id="KW-0547">Nucleotide-binding</keyword>
<evidence type="ECO:0000256" key="6">
    <source>
        <dbReference type="RuleBase" id="RU003835"/>
    </source>
</evidence>
<proteinExistence type="inferred from homology"/>
<dbReference type="PRINTS" id="PR00471">
    <property type="entry name" value="ACETATEKNASE"/>
</dbReference>
<dbReference type="GO" id="GO:0006083">
    <property type="term" value="P:acetate metabolic process"/>
    <property type="evidence" value="ECO:0007669"/>
    <property type="project" value="TreeGrafter"/>
</dbReference>
<evidence type="ECO:0000256" key="4">
    <source>
        <dbReference type="ARBA" id="ARBA00022777"/>
    </source>
</evidence>
<dbReference type="PANTHER" id="PTHR21060">
    <property type="entry name" value="ACETATE KINASE"/>
    <property type="match status" value="1"/>
</dbReference>
<dbReference type="PANTHER" id="PTHR21060:SF15">
    <property type="entry name" value="ACETATE KINASE-RELATED"/>
    <property type="match status" value="1"/>
</dbReference>
<dbReference type="InterPro" id="IPR023865">
    <property type="entry name" value="Aliphatic_acid_kinase_CS"/>
</dbReference>
<dbReference type="AlphaFoldDB" id="A0A2J6X8D1"/>
<keyword evidence="4 6" id="KW-0418">Kinase</keyword>
<protein>
    <submittedName>
        <fullName evidence="7">Propionate kinase</fullName>
        <ecNumber evidence="7">2.7.2.15</ecNumber>
    </submittedName>
</protein>
<dbReference type="PROSITE" id="PS01075">
    <property type="entry name" value="ACETATE_KINASE_1"/>
    <property type="match status" value="1"/>
</dbReference>
<dbReference type="InterPro" id="IPR043129">
    <property type="entry name" value="ATPase_NBD"/>
</dbReference>
<keyword evidence="5" id="KW-0067">ATP-binding</keyword>
<dbReference type="PIRSF" id="PIRSF000722">
    <property type="entry name" value="Acetate_prop_kin"/>
    <property type="match status" value="1"/>
</dbReference>
<dbReference type="GO" id="GO:0008980">
    <property type="term" value="F:propionate kinase activity"/>
    <property type="evidence" value="ECO:0007669"/>
    <property type="project" value="UniProtKB-EC"/>
</dbReference>
<dbReference type="PROSITE" id="PS01076">
    <property type="entry name" value="ACETATE_KINASE_2"/>
    <property type="match status" value="1"/>
</dbReference>
<keyword evidence="2 6" id="KW-0808">Transferase</keyword>
<gene>
    <name evidence="7" type="ORF">C0175_01820</name>
</gene>
<dbReference type="InterPro" id="IPR000890">
    <property type="entry name" value="Aliphatic_acid_kin_short-chain"/>
</dbReference>
<dbReference type="Proteomes" id="UP000236910">
    <property type="component" value="Unassembled WGS sequence"/>
</dbReference>
<dbReference type="HAMAP" id="MF_00020">
    <property type="entry name" value="Acetate_kinase"/>
    <property type="match status" value="1"/>
</dbReference>
<evidence type="ECO:0000313" key="7">
    <source>
        <dbReference type="EMBL" id="PMP83423.1"/>
    </source>
</evidence>
<dbReference type="InterPro" id="IPR004372">
    <property type="entry name" value="Ac/propionate_kinase"/>
</dbReference>
<comment type="similarity">
    <text evidence="1 6">Belongs to the acetokinase family.</text>
</comment>
<dbReference type="Gene3D" id="3.30.420.40">
    <property type="match status" value="2"/>
</dbReference>
<dbReference type="NCBIfam" id="TIGR00016">
    <property type="entry name" value="ackA"/>
    <property type="match status" value="1"/>
</dbReference>
<comment type="caution">
    <text evidence="7">The sequence shown here is derived from an EMBL/GenBank/DDBJ whole genome shotgun (WGS) entry which is preliminary data.</text>
</comment>